<proteinExistence type="predicted"/>
<feature type="compositionally biased region" description="Basic and acidic residues" evidence="1">
    <location>
        <begin position="177"/>
        <end position="194"/>
    </location>
</feature>
<feature type="region of interest" description="Disordered" evidence="1">
    <location>
        <begin position="273"/>
        <end position="317"/>
    </location>
</feature>
<dbReference type="AlphaFoldDB" id="A0A2G8L1H6"/>
<feature type="region of interest" description="Disordered" evidence="1">
    <location>
        <begin position="167"/>
        <end position="240"/>
    </location>
</feature>
<name>A0A2G8L1H6_STIJA</name>
<evidence type="ECO:0000313" key="3">
    <source>
        <dbReference type="Proteomes" id="UP000230750"/>
    </source>
</evidence>
<dbReference type="OrthoDB" id="4080456at2759"/>
<gene>
    <name evidence="2" type="ORF">BSL78_08997</name>
</gene>
<dbReference type="EMBL" id="MRZV01000263">
    <property type="protein sequence ID" value="PIK54118.1"/>
    <property type="molecule type" value="Genomic_DNA"/>
</dbReference>
<organism evidence="2 3">
    <name type="scientific">Stichopus japonicus</name>
    <name type="common">Sea cucumber</name>
    <dbReference type="NCBI Taxonomy" id="307972"/>
    <lineage>
        <taxon>Eukaryota</taxon>
        <taxon>Metazoa</taxon>
        <taxon>Echinodermata</taxon>
        <taxon>Eleutherozoa</taxon>
        <taxon>Echinozoa</taxon>
        <taxon>Holothuroidea</taxon>
        <taxon>Aspidochirotacea</taxon>
        <taxon>Aspidochirotida</taxon>
        <taxon>Stichopodidae</taxon>
        <taxon>Apostichopus</taxon>
    </lineage>
</organism>
<protein>
    <submittedName>
        <fullName evidence="2">Putative cysteine-rich protein 2-binding protein</fullName>
    </submittedName>
</protein>
<sequence>CLKGGNPSSLDGDNFFRFTCSDCSETKSEIIARIKLTWQQVVVLALYNLGVRKSGRKGFFRWKEDVCEFISTYWTVLFGQNKNRSQTWHGTVAGVLSSGSKTIFRSGAPEFGEPGWWTLLINKPPSYKPEQIGKEALPPVKVTAAQRKSKLMTFEPTIKVEGLRSRKRGTTAVESAMELKEKRSRTQEAKEIRKARQASVEGREGSSTQLDVEEGSMDSFTSSEFQGTPTTPVPDSPSVLSLLGGENSCDSFSLLQESDLATDETLPSMLMAGDEEELGPPSKGLSTVRTPTPPGQGRDGADQHPEEGYSNRPEIKKGFKVKGRQTAERLMEKSVEKPKFLPMSVFEERQLLKLIQSCPEAVENDPVAKRFRRKLLVRQEKRERGLPLFDLDSAVQQILQKRCSISPYPYPQAGLPQSPVKYGRMKAASKGMGADYRILDRFQVSSHALLSPKRQTGSFRARLIGSASNTNFQKIVSPYTARILKPYIRRDYETKPIKLKLLEEITRRRPRLEADVEPPPTAPIDYCYVSPQHIPSINALCGEFFWPA</sequence>
<dbReference type="STRING" id="307972.A0A2G8L1H6"/>
<reference evidence="2 3" key="1">
    <citation type="journal article" date="2017" name="PLoS Biol.">
        <title>The sea cucumber genome provides insights into morphological evolution and visceral regeneration.</title>
        <authorList>
            <person name="Zhang X."/>
            <person name="Sun L."/>
            <person name="Yuan J."/>
            <person name="Sun Y."/>
            <person name="Gao Y."/>
            <person name="Zhang L."/>
            <person name="Li S."/>
            <person name="Dai H."/>
            <person name="Hamel J.F."/>
            <person name="Liu C."/>
            <person name="Yu Y."/>
            <person name="Liu S."/>
            <person name="Lin W."/>
            <person name="Guo K."/>
            <person name="Jin S."/>
            <person name="Xu P."/>
            <person name="Storey K.B."/>
            <person name="Huan P."/>
            <person name="Zhang T."/>
            <person name="Zhou Y."/>
            <person name="Zhang J."/>
            <person name="Lin C."/>
            <person name="Li X."/>
            <person name="Xing L."/>
            <person name="Huo D."/>
            <person name="Sun M."/>
            <person name="Wang L."/>
            <person name="Mercier A."/>
            <person name="Li F."/>
            <person name="Yang H."/>
            <person name="Xiang J."/>
        </authorList>
    </citation>
    <scope>NUCLEOTIDE SEQUENCE [LARGE SCALE GENOMIC DNA]</scope>
    <source>
        <strain evidence="2">Shaxun</strain>
        <tissue evidence="2">Muscle</tissue>
    </source>
</reference>
<dbReference type="Proteomes" id="UP000230750">
    <property type="component" value="Unassembled WGS sequence"/>
</dbReference>
<feature type="compositionally biased region" description="Basic and acidic residues" evidence="1">
    <location>
        <begin position="299"/>
        <end position="317"/>
    </location>
</feature>
<comment type="caution">
    <text evidence="2">The sequence shown here is derived from an EMBL/GenBank/DDBJ whole genome shotgun (WGS) entry which is preliminary data.</text>
</comment>
<feature type="non-terminal residue" evidence="2">
    <location>
        <position position="1"/>
    </location>
</feature>
<accession>A0A2G8L1H6</accession>
<dbReference type="Gene3D" id="3.90.980.20">
    <property type="match status" value="1"/>
</dbReference>
<keyword evidence="3" id="KW-1185">Reference proteome</keyword>
<evidence type="ECO:0000256" key="1">
    <source>
        <dbReference type="SAM" id="MobiDB-lite"/>
    </source>
</evidence>
<evidence type="ECO:0000313" key="2">
    <source>
        <dbReference type="EMBL" id="PIK54118.1"/>
    </source>
</evidence>